<protein>
    <recommendedName>
        <fullName evidence="2">Acyltransferase 3 domain-containing protein</fullName>
    </recommendedName>
</protein>
<feature type="transmembrane region" description="Helical" evidence="1">
    <location>
        <begin position="178"/>
        <end position="197"/>
    </location>
</feature>
<dbReference type="RefSeq" id="WP_054062895.1">
    <property type="nucleotide sequence ID" value="NZ_JSYZ01000009.1"/>
</dbReference>
<feature type="transmembrane region" description="Helical" evidence="1">
    <location>
        <begin position="140"/>
        <end position="158"/>
    </location>
</feature>
<dbReference type="STRING" id="50340.PF66_02627"/>
<keyword evidence="1" id="KW-1133">Transmembrane helix</keyword>
<organism evidence="3 4">
    <name type="scientific">Pseudomonas asplenii</name>
    <dbReference type="NCBI Taxonomy" id="53407"/>
    <lineage>
        <taxon>Bacteria</taxon>
        <taxon>Pseudomonadati</taxon>
        <taxon>Pseudomonadota</taxon>
        <taxon>Gammaproteobacteria</taxon>
        <taxon>Pseudomonadales</taxon>
        <taxon>Pseudomonadaceae</taxon>
        <taxon>Pseudomonas</taxon>
    </lineage>
</organism>
<feature type="transmembrane region" description="Helical" evidence="1">
    <location>
        <begin position="209"/>
        <end position="229"/>
    </location>
</feature>
<keyword evidence="4" id="KW-1185">Reference proteome</keyword>
<reference evidence="3 4" key="1">
    <citation type="journal article" date="2015" name="PLoS ONE">
        <title>Rice-Infecting Pseudomonas Genomes Are Highly Accessorized and Harbor Multiple Putative Virulence Mechanisms to Cause Sheath Brown Rot.</title>
        <authorList>
            <person name="Quibod I.L."/>
            <person name="Grande G."/>
            <person name="Oreiro E.G."/>
            <person name="Borja F.N."/>
            <person name="Dossa G.S."/>
            <person name="Mauleon R."/>
            <person name="Cruz C.V."/>
            <person name="Oliva R."/>
        </authorList>
    </citation>
    <scope>NUCLEOTIDE SEQUENCE [LARGE SCALE GENOMIC DNA]</scope>
    <source>
        <strain evidence="3 4">IRRI 6609</strain>
    </source>
</reference>
<feature type="transmembrane region" description="Helical" evidence="1">
    <location>
        <begin position="241"/>
        <end position="262"/>
    </location>
</feature>
<evidence type="ECO:0000313" key="4">
    <source>
        <dbReference type="Proteomes" id="UP000037931"/>
    </source>
</evidence>
<sequence length="323" mass="36243">MSKVLNGNLDALKVVLAVFVVVLHCHFMGGNYTAVGYLLCNGLFRVAVPTFFVINGYYLWKTLDSGHSFAVWFRRGLLLYLFWMLVYSPTYVSLQALGSVGGVLWIVKQFVIGYFHLWYLLGMLGGGLILYLLRGRPTGLLVVLALGAFTIGLVLQYARVYFELPNAFLQHFNQNDYTARNFLFMGFPFMALGFLLARHQVPERVTRAQVCTALVISLLLVFGEAWLNYSHQADARQNFDFLLSLPLITPALFLLPFVFFRPSTSSRNAKLSSALYYVHPLFLYGALALGIPYGNGMTAIVLLLALAAAPLLILLSRRLRFVL</sequence>
<dbReference type="EMBL" id="JSYZ01000009">
    <property type="protein sequence ID" value="KPA90566.1"/>
    <property type="molecule type" value="Genomic_DNA"/>
</dbReference>
<name>A0A0N0E3V9_9PSED</name>
<feature type="domain" description="Acyltransferase 3" evidence="2">
    <location>
        <begin position="7"/>
        <end position="309"/>
    </location>
</feature>
<keyword evidence="1" id="KW-0472">Membrane</keyword>
<dbReference type="GO" id="GO:0016747">
    <property type="term" value="F:acyltransferase activity, transferring groups other than amino-acyl groups"/>
    <property type="evidence" value="ECO:0007669"/>
    <property type="project" value="InterPro"/>
</dbReference>
<gene>
    <name evidence="3" type="ORF">PF66_02627</name>
</gene>
<dbReference type="Pfam" id="PF01757">
    <property type="entry name" value="Acyl_transf_3"/>
    <property type="match status" value="1"/>
</dbReference>
<evidence type="ECO:0000259" key="2">
    <source>
        <dbReference type="Pfam" id="PF01757"/>
    </source>
</evidence>
<dbReference type="PATRIC" id="fig|50340.43.peg.6014"/>
<feature type="transmembrane region" description="Helical" evidence="1">
    <location>
        <begin position="297"/>
        <end position="315"/>
    </location>
</feature>
<comment type="caution">
    <text evidence="3">The sequence shown here is derived from an EMBL/GenBank/DDBJ whole genome shotgun (WGS) entry which is preliminary data.</text>
</comment>
<proteinExistence type="predicted"/>
<feature type="transmembrane region" description="Helical" evidence="1">
    <location>
        <begin position="12"/>
        <end position="29"/>
    </location>
</feature>
<dbReference type="OrthoDB" id="265992at2"/>
<keyword evidence="1" id="KW-0812">Transmembrane</keyword>
<dbReference type="Proteomes" id="UP000037931">
    <property type="component" value="Unassembled WGS sequence"/>
</dbReference>
<accession>A0A0N0E3V9</accession>
<feature type="transmembrane region" description="Helical" evidence="1">
    <location>
        <begin position="72"/>
        <end position="92"/>
    </location>
</feature>
<feature type="transmembrane region" description="Helical" evidence="1">
    <location>
        <begin position="112"/>
        <end position="133"/>
    </location>
</feature>
<dbReference type="InterPro" id="IPR002656">
    <property type="entry name" value="Acyl_transf_3_dom"/>
</dbReference>
<evidence type="ECO:0000313" key="3">
    <source>
        <dbReference type="EMBL" id="KPA90566.1"/>
    </source>
</evidence>
<feature type="transmembrane region" description="Helical" evidence="1">
    <location>
        <begin position="35"/>
        <end position="60"/>
    </location>
</feature>
<dbReference type="AlphaFoldDB" id="A0A0N0E3V9"/>
<evidence type="ECO:0000256" key="1">
    <source>
        <dbReference type="SAM" id="Phobius"/>
    </source>
</evidence>
<feature type="transmembrane region" description="Helical" evidence="1">
    <location>
        <begin position="274"/>
        <end position="291"/>
    </location>
</feature>